<reference evidence="10" key="2">
    <citation type="journal article" date="2021" name="PeerJ">
        <title>Extensive microbial diversity within the chicken gut microbiome revealed by metagenomics and culture.</title>
        <authorList>
            <person name="Gilroy R."/>
            <person name="Ravi A."/>
            <person name="Getino M."/>
            <person name="Pursley I."/>
            <person name="Horton D.L."/>
            <person name="Alikhan N.F."/>
            <person name="Baker D."/>
            <person name="Gharbi K."/>
            <person name="Hall N."/>
            <person name="Watson M."/>
            <person name="Adriaenssens E.M."/>
            <person name="Foster-Nyarko E."/>
            <person name="Jarju S."/>
            <person name="Secka A."/>
            <person name="Antonio M."/>
            <person name="Oren A."/>
            <person name="Chaudhuri R.R."/>
            <person name="La Ragione R."/>
            <person name="Hildebrand F."/>
            <person name="Pallen M.J."/>
        </authorList>
    </citation>
    <scope>NUCLEOTIDE SEQUENCE</scope>
    <source>
        <strain evidence="10">ChiHile30-977</strain>
    </source>
</reference>
<dbReference type="NCBIfam" id="TIGR00652">
    <property type="entry name" value="DapF"/>
    <property type="match status" value="1"/>
</dbReference>
<dbReference type="EMBL" id="DVFI01000061">
    <property type="protein sequence ID" value="HIQ62757.1"/>
    <property type="molecule type" value="Genomic_DNA"/>
</dbReference>
<dbReference type="GO" id="GO:0009089">
    <property type="term" value="P:lysine biosynthetic process via diaminopimelate"/>
    <property type="evidence" value="ECO:0007669"/>
    <property type="project" value="UniProtKB-UniRule"/>
</dbReference>
<evidence type="ECO:0000256" key="4">
    <source>
        <dbReference type="ARBA" id="ARBA00022605"/>
    </source>
</evidence>
<keyword evidence="6 8" id="KW-0413">Isomerase</keyword>
<dbReference type="HAMAP" id="MF_00197">
    <property type="entry name" value="DAP_epimerase"/>
    <property type="match status" value="1"/>
</dbReference>
<feature type="binding site" evidence="8">
    <location>
        <position position="11"/>
    </location>
    <ligand>
        <name>substrate</name>
    </ligand>
</feature>
<evidence type="ECO:0000256" key="8">
    <source>
        <dbReference type="HAMAP-Rule" id="MF_00197"/>
    </source>
</evidence>
<dbReference type="SUPFAM" id="SSF54506">
    <property type="entry name" value="Diaminopimelate epimerase-like"/>
    <property type="match status" value="1"/>
</dbReference>
<accession>A0A9D0YVJ1</accession>
<dbReference type="GO" id="GO:0005829">
    <property type="term" value="C:cytosol"/>
    <property type="evidence" value="ECO:0007669"/>
    <property type="project" value="TreeGrafter"/>
</dbReference>
<evidence type="ECO:0000313" key="10">
    <source>
        <dbReference type="EMBL" id="HIQ62757.1"/>
    </source>
</evidence>
<feature type="binding site" evidence="8">
    <location>
        <position position="62"/>
    </location>
    <ligand>
        <name>substrate</name>
    </ligand>
</feature>
<feature type="active site" evidence="9">
    <location>
        <position position="71"/>
    </location>
</feature>
<comment type="caution">
    <text evidence="8">Lacks conserved residue(s) required for the propagation of feature annotation.</text>
</comment>
<evidence type="ECO:0000256" key="9">
    <source>
        <dbReference type="PROSITE-ProRule" id="PRU10125"/>
    </source>
</evidence>
<dbReference type="Proteomes" id="UP000886819">
    <property type="component" value="Unassembled WGS sequence"/>
</dbReference>
<feature type="site" description="Could be important to modulate the pK values of the two catalytic cysteine residues" evidence="8">
    <location>
        <position position="188"/>
    </location>
</feature>
<dbReference type="InterPro" id="IPR018510">
    <property type="entry name" value="DAP_epimerase_AS"/>
</dbReference>
<sequence length="254" mass="27894">MRFTKMQGAGNDYVYVDGFRERVEDPAALAIAMSRPHYGVGADGLILILPSARADFRMRMFNRDGSEGAMCGNGARCVARFVYDYGLTDKADFTLETGAGIRPIHLNLRDGAVASVCVDMGEPQDIRRENGMIRLSTGNPHAVIFRQDDPFAWPDFAREGERLCRELDANIEFVQPLGPQHLRMRVFERGSGETLACGTGACASLVAAHVAGLCERRAVLALRGGELDIEWRASDGHILMTGPAETVFEGEWKL</sequence>
<organism evidence="10 11">
    <name type="scientific">Candidatus Avichristensenella intestinipullorum</name>
    <dbReference type="NCBI Taxonomy" id="2840693"/>
    <lineage>
        <taxon>Bacteria</taxon>
        <taxon>Bacillati</taxon>
        <taxon>Bacillota</taxon>
        <taxon>Clostridia</taxon>
        <taxon>Candidatus Avichristensenella</taxon>
    </lineage>
</organism>
<reference evidence="10" key="1">
    <citation type="submission" date="2020-10" db="EMBL/GenBank/DDBJ databases">
        <authorList>
            <person name="Gilroy R."/>
        </authorList>
    </citation>
    <scope>NUCLEOTIDE SEQUENCE</scope>
    <source>
        <strain evidence="10">ChiHile30-977</strain>
    </source>
</reference>
<feature type="binding site" evidence="8">
    <location>
        <position position="139"/>
    </location>
    <ligand>
        <name>substrate</name>
    </ligand>
</feature>
<evidence type="ECO:0000256" key="3">
    <source>
        <dbReference type="ARBA" id="ARBA00013080"/>
    </source>
</evidence>
<feature type="site" description="Could be important to modulate the pK values of the two catalytic cysteine residues" evidence="8">
    <location>
        <position position="141"/>
    </location>
</feature>
<dbReference type="Pfam" id="PF01678">
    <property type="entry name" value="DAP_epimerase"/>
    <property type="match status" value="2"/>
</dbReference>
<feature type="binding site" evidence="8">
    <location>
        <begin position="188"/>
        <end position="189"/>
    </location>
    <ligand>
        <name>substrate</name>
    </ligand>
</feature>
<dbReference type="InterPro" id="IPR001653">
    <property type="entry name" value="DAP_epimerase_DapF"/>
</dbReference>
<dbReference type="Gene3D" id="3.10.310.10">
    <property type="entry name" value="Diaminopimelate Epimerase, Chain A, domain 1"/>
    <property type="match status" value="2"/>
</dbReference>
<dbReference type="PANTHER" id="PTHR31689">
    <property type="entry name" value="DIAMINOPIMELATE EPIMERASE, CHLOROPLASTIC"/>
    <property type="match status" value="1"/>
</dbReference>
<feature type="active site" description="Proton donor" evidence="8">
    <location>
        <position position="71"/>
    </location>
</feature>
<evidence type="ECO:0000256" key="6">
    <source>
        <dbReference type="ARBA" id="ARBA00023235"/>
    </source>
</evidence>
<feature type="active site" description="Proton acceptor" evidence="8">
    <location>
        <position position="197"/>
    </location>
</feature>
<evidence type="ECO:0000256" key="5">
    <source>
        <dbReference type="ARBA" id="ARBA00023154"/>
    </source>
</evidence>
<evidence type="ECO:0000256" key="1">
    <source>
        <dbReference type="ARBA" id="ARBA00005196"/>
    </source>
</evidence>
<keyword evidence="5 8" id="KW-0457">Lysine biosynthesis</keyword>
<dbReference type="GO" id="GO:0008837">
    <property type="term" value="F:diaminopimelate epimerase activity"/>
    <property type="evidence" value="ECO:0007669"/>
    <property type="project" value="UniProtKB-UniRule"/>
</dbReference>
<comment type="caution">
    <text evidence="10">The sequence shown here is derived from an EMBL/GenBank/DDBJ whole genome shotgun (WGS) entry which is preliminary data.</text>
</comment>
<evidence type="ECO:0000256" key="7">
    <source>
        <dbReference type="ARBA" id="ARBA00051712"/>
    </source>
</evidence>
<feature type="binding site" evidence="8">
    <location>
        <begin position="72"/>
        <end position="73"/>
    </location>
    <ligand>
        <name>substrate</name>
    </ligand>
</feature>
<evidence type="ECO:0000256" key="2">
    <source>
        <dbReference type="ARBA" id="ARBA00010219"/>
    </source>
</evidence>
<comment type="subcellular location">
    <subcellularLocation>
        <location evidence="8">Cytoplasm</location>
    </subcellularLocation>
</comment>
<feature type="binding site" evidence="8">
    <location>
        <position position="170"/>
    </location>
    <ligand>
        <name>substrate</name>
    </ligand>
</feature>
<dbReference type="EC" id="5.1.1.7" evidence="3 8"/>
<comment type="catalytic activity">
    <reaction evidence="7 8">
        <text>(2S,6S)-2,6-diaminopimelate = meso-2,6-diaminopimelate</text>
        <dbReference type="Rhea" id="RHEA:15393"/>
        <dbReference type="ChEBI" id="CHEBI:57609"/>
        <dbReference type="ChEBI" id="CHEBI:57791"/>
        <dbReference type="EC" id="5.1.1.7"/>
    </reaction>
</comment>
<comment type="similarity">
    <text evidence="2 8">Belongs to the diaminopimelate epimerase family.</text>
</comment>
<protein>
    <recommendedName>
        <fullName evidence="3 8">Diaminopimelate epimerase</fullName>
        <shortName evidence="8">DAP epimerase</shortName>
        <ecNumber evidence="3 8">5.1.1.7</ecNumber>
    </recommendedName>
    <alternativeName>
        <fullName evidence="8">PLP-independent amino acid racemase</fullName>
    </alternativeName>
</protein>
<proteinExistence type="inferred from homology"/>
<evidence type="ECO:0000313" key="11">
    <source>
        <dbReference type="Proteomes" id="UP000886819"/>
    </source>
</evidence>
<comment type="function">
    <text evidence="8">Catalyzes the stereoinversion of LL-2,6-diaminopimelate (L,L-DAP) to meso-diaminopimelate (meso-DAP), a precursor of L-lysine and an essential component of the bacterial peptidoglycan.</text>
</comment>
<dbReference type="AlphaFoldDB" id="A0A9D0YVJ1"/>
<name>A0A9D0YVJ1_9FIRM</name>
<dbReference type="PROSITE" id="PS01326">
    <property type="entry name" value="DAP_EPIMERASE"/>
    <property type="match status" value="1"/>
</dbReference>
<keyword evidence="4 8" id="KW-0028">Amino-acid biosynthesis</keyword>
<feature type="binding site" evidence="8">
    <location>
        <begin position="198"/>
        <end position="199"/>
    </location>
    <ligand>
        <name>substrate</name>
    </ligand>
</feature>
<comment type="pathway">
    <text evidence="1 8">Amino-acid biosynthesis; L-lysine biosynthesis via DAP pathway; DL-2,6-diaminopimelate from LL-2,6-diaminopimelate: step 1/1.</text>
</comment>
<dbReference type="PANTHER" id="PTHR31689:SF0">
    <property type="entry name" value="DIAMINOPIMELATE EPIMERASE"/>
    <property type="match status" value="1"/>
</dbReference>
<keyword evidence="8" id="KW-0963">Cytoplasm</keyword>
<gene>
    <name evidence="8 10" type="primary">dapF</name>
    <name evidence="10" type="ORF">IAA66_04115</name>
</gene>
<comment type="subunit">
    <text evidence="8">Homodimer.</text>
</comment>